<dbReference type="AlphaFoldDB" id="A0A5N7BRA4"/>
<gene>
    <name evidence="2" type="ORF">BDV23DRAFT_189508</name>
</gene>
<organism evidence="2">
    <name type="scientific">Petromyces alliaceus</name>
    <name type="common">Aspergillus alliaceus</name>
    <dbReference type="NCBI Taxonomy" id="209559"/>
    <lineage>
        <taxon>Eukaryota</taxon>
        <taxon>Fungi</taxon>
        <taxon>Dikarya</taxon>
        <taxon>Ascomycota</taxon>
        <taxon>Pezizomycotina</taxon>
        <taxon>Eurotiomycetes</taxon>
        <taxon>Eurotiomycetidae</taxon>
        <taxon>Eurotiales</taxon>
        <taxon>Aspergillaceae</taxon>
        <taxon>Aspergillus</taxon>
        <taxon>Aspergillus subgen. Circumdati</taxon>
    </lineage>
</organism>
<reference evidence="2" key="1">
    <citation type="submission" date="2019-04" db="EMBL/GenBank/DDBJ databases">
        <title>Friends and foes A comparative genomics studyof 23 Aspergillus species from section Flavi.</title>
        <authorList>
            <consortium name="DOE Joint Genome Institute"/>
            <person name="Kjaerbolling I."/>
            <person name="Vesth T."/>
            <person name="Frisvad J.C."/>
            <person name="Nybo J.L."/>
            <person name="Theobald S."/>
            <person name="Kildgaard S."/>
            <person name="Isbrandt T."/>
            <person name="Kuo A."/>
            <person name="Sato A."/>
            <person name="Lyhne E.K."/>
            <person name="Kogle M.E."/>
            <person name="Wiebenga A."/>
            <person name="Kun R.S."/>
            <person name="Lubbers R.J."/>
            <person name="Makela M.R."/>
            <person name="Barry K."/>
            <person name="Chovatia M."/>
            <person name="Clum A."/>
            <person name="Daum C."/>
            <person name="Haridas S."/>
            <person name="He G."/>
            <person name="LaButti K."/>
            <person name="Lipzen A."/>
            <person name="Mondo S."/>
            <person name="Riley R."/>
            <person name="Salamov A."/>
            <person name="Simmons B.A."/>
            <person name="Magnuson J.K."/>
            <person name="Henrissat B."/>
            <person name="Mortensen U.H."/>
            <person name="Larsen T.O."/>
            <person name="Devries R.P."/>
            <person name="Grigoriev I.V."/>
            <person name="Machida M."/>
            <person name="Baker S.E."/>
            <person name="Andersen M.R."/>
        </authorList>
    </citation>
    <scope>NUCLEOTIDE SEQUENCE [LARGE SCALE GENOMIC DNA]</scope>
    <source>
        <strain evidence="2">IBT 14317</strain>
    </source>
</reference>
<feature type="transmembrane region" description="Helical" evidence="1">
    <location>
        <begin position="81"/>
        <end position="103"/>
    </location>
</feature>
<protein>
    <submittedName>
        <fullName evidence="2">Uncharacterized protein</fullName>
    </submittedName>
</protein>
<accession>A0A5N7BRA4</accession>
<dbReference type="Proteomes" id="UP000326877">
    <property type="component" value="Unassembled WGS sequence"/>
</dbReference>
<keyword evidence="1" id="KW-0812">Transmembrane</keyword>
<evidence type="ECO:0000313" key="2">
    <source>
        <dbReference type="EMBL" id="KAE8384138.1"/>
    </source>
</evidence>
<keyword evidence="1" id="KW-0472">Membrane</keyword>
<proteinExistence type="predicted"/>
<sequence>MFASFAVKEWHIVLIGVIKLALSAILVAGIAMQSKVLPGTFSGCRSTATSWHEALPLDMRDSRTATEASLHSACKTMVEHWAFAIAIVVLYLFYSLIIILYGARGIMYPRPPRYSRPKPIKPEANVQAGIYFAVRYMSKFFQRLRSRSGKPPVQAVTRRGNRKNHRSNIWTSTNRGEKLPCHHRRVLPSKVLLHIASHVHYVDIVNLHTAYGNLFRDYIGNEDEESKVEELRIYTCTTEGIKEECRVCRTQICKVESILPLRKYA</sequence>
<evidence type="ECO:0000256" key="1">
    <source>
        <dbReference type="SAM" id="Phobius"/>
    </source>
</evidence>
<keyword evidence="1" id="KW-1133">Transmembrane helix</keyword>
<dbReference type="OrthoDB" id="4469909at2759"/>
<name>A0A5N7BRA4_PETAA</name>
<dbReference type="EMBL" id="ML735398">
    <property type="protein sequence ID" value="KAE8384138.1"/>
    <property type="molecule type" value="Genomic_DNA"/>
</dbReference>
<feature type="transmembrane region" description="Helical" evidence="1">
    <location>
        <begin position="12"/>
        <end position="32"/>
    </location>
</feature>